<keyword evidence="3" id="KW-1185">Reference proteome</keyword>
<organism evidence="2 3">
    <name type="scientific">Ricinus communis</name>
    <name type="common">Castor bean</name>
    <dbReference type="NCBI Taxonomy" id="3988"/>
    <lineage>
        <taxon>Eukaryota</taxon>
        <taxon>Viridiplantae</taxon>
        <taxon>Streptophyta</taxon>
        <taxon>Embryophyta</taxon>
        <taxon>Tracheophyta</taxon>
        <taxon>Spermatophyta</taxon>
        <taxon>Magnoliopsida</taxon>
        <taxon>eudicotyledons</taxon>
        <taxon>Gunneridae</taxon>
        <taxon>Pentapetalae</taxon>
        <taxon>rosids</taxon>
        <taxon>fabids</taxon>
        <taxon>Malpighiales</taxon>
        <taxon>Euphorbiaceae</taxon>
        <taxon>Acalyphoideae</taxon>
        <taxon>Acalypheae</taxon>
        <taxon>Ricinus</taxon>
    </lineage>
</organism>
<dbReference type="InParanoid" id="B9T9S2"/>
<feature type="compositionally biased region" description="Low complexity" evidence="1">
    <location>
        <begin position="282"/>
        <end position="292"/>
    </location>
</feature>
<dbReference type="Proteomes" id="UP000008311">
    <property type="component" value="Unassembled WGS sequence"/>
</dbReference>
<name>B9T9S2_RICCO</name>
<feature type="compositionally biased region" description="Basic residues" evidence="1">
    <location>
        <begin position="176"/>
        <end position="187"/>
    </location>
</feature>
<feature type="compositionally biased region" description="Basic and acidic residues" evidence="1">
    <location>
        <begin position="107"/>
        <end position="116"/>
    </location>
</feature>
<proteinExistence type="predicted"/>
<accession>B9T9S2</accession>
<feature type="region of interest" description="Disordered" evidence="1">
    <location>
        <begin position="219"/>
        <end position="325"/>
    </location>
</feature>
<evidence type="ECO:0000313" key="3">
    <source>
        <dbReference type="Proteomes" id="UP000008311"/>
    </source>
</evidence>
<gene>
    <name evidence="2" type="ORF">RCOM_0359780</name>
</gene>
<sequence length="417" mass="46886">MVDAMMVIERQARGADHDQHRPAMRLADEVRVIDAVVAAIERHPVIGPGRIGRTIAVHHHAGEPGILRPALRPVAKGDQLLVAAMPILEDEVRHDEPAPRHAQARSAGKDHPARRLRGQRDRLVRLALAREAHREIAPLAIGEHDAVARRQRLRGGGIFLLIVDEGVARGCRTGRYRNHHHRQRQRSQRILPTGSDGRYEWTISRDRYAQANLNTNLLDQNWHSGSIPWQSAPRAAGEERRERHRTGADQDRGDRRLQLVREPEIGRRARRHGKDQPRQQRCRAQQRAGTARPAVDDPANPVQRRGGEARGLGTHGLAGIDRRAFEPVQDGEAAKRLEPWVGEAGYPARAEQHRSQPFDPARRAQRGTAIRLGKLERAQLERAQHDLGRHGAGHALQHRDPALEICHCNPPVRRNAI</sequence>
<feature type="compositionally biased region" description="Basic and acidic residues" evidence="1">
    <location>
        <begin position="236"/>
        <end position="267"/>
    </location>
</feature>
<protein>
    <submittedName>
        <fullName evidence="2">Uncharacterized protein</fullName>
    </submittedName>
</protein>
<reference evidence="3" key="1">
    <citation type="journal article" date="2010" name="Nat. Biotechnol.">
        <title>Draft genome sequence of the oilseed species Ricinus communis.</title>
        <authorList>
            <person name="Chan A.P."/>
            <person name="Crabtree J."/>
            <person name="Zhao Q."/>
            <person name="Lorenzi H."/>
            <person name="Orvis J."/>
            <person name="Puiu D."/>
            <person name="Melake-Berhan A."/>
            <person name="Jones K.M."/>
            <person name="Redman J."/>
            <person name="Chen G."/>
            <person name="Cahoon E.B."/>
            <person name="Gedil M."/>
            <person name="Stanke M."/>
            <person name="Haas B.J."/>
            <person name="Wortman J.R."/>
            <person name="Fraser-Liggett C.M."/>
            <person name="Ravel J."/>
            <person name="Rabinowicz P.D."/>
        </authorList>
    </citation>
    <scope>NUCLEOTIDE SEQUENCE [LARGE SCALE GENOMIC DNA]</scope>
    <source>
        <strain evidence="3">cv. Hale</strain>
    </source>
</reference>
<feature type="compositionally biased region" description="Polar residues" evidence="1">
    <location>
        <begin position="219"/>
        <end position="229"/>
    </location>
</feature>
<feature type="region of interest" description="Disordered" evidence="1">
    <location>
        <begin position="94"/>
        <end position="116"/>
    </location>
</feature>
<evidence type="ECO:0000313" key="2">
    <source>
        <dbReference type="EMBL" id="EEF27391.1"/>
    </source>
</evidence>
<evidence type="ECO:0000256" key="1">
    <source>
        <dbReference type="SAM" id="MobiDB-lite"/>
    </source>
</evidence>
<dbReference type="EMBL" id="EQ975446">
    <property type="protein sequence ID" value="EEF27391.1"/>
    <property type="molecule type" value="Genomic_DNA"/>
</dbReference>
<dbReference type="AlphaFoldDB" id="B9T9S2"/>
<feature type="region of interest" description="Disordered" evidence="1">
    <location>
        <begin position="176"/>
        <end position="196"/>
    </location>
</feature>